<gene>
    <name evidence="7" type="ORF">OUZ56_005901</name>
</gene>
<organism evidence="7 8">
    <name type="scientific">Daphnia magna</name>
    <dbReference type="NCBI Taxonomy" id="35525"/>
    <lineage>
        <taxon>Eukaryota</taxon>
        <taxon>Metazoa</taxon>
        <taxon>Ecdysozoa</taxon>
        <taxon>Arthropoda</taxon>
        <taxon>Crustacea</taxon>
        <taxon>Branchiopoda</taxon>
        <taxon>Diplostraca</taxon>
        <taxon>Cladocera</taxon>
        <taxon>Anomopoda</taxon>
        <taxon>Daphniidae</taxon>
        <taxon>Daphnia</taxon>
    </lineage>
</organism>
<keyword evidence="4" id="KW-0238">DNA-binding</keyword>
<feature type="region of interest" description="Disordered" evidence="5">
    <location>
        <begin position="147"/>
        <end position="197"/>
    </location>
</feature>
<evidence type="ECO:0000256" key="4">
    <source>
        <dbReference type="ARBA" id="ARBA00023125"/>
    </source>
</evidence>
<proteinExistence type="predicted"/>
<comment type="caution">
    <text evidence="7">The sequence shown here is derived from an EMBL/GenBank/DDBJ whole genome shotgun (WGS) entry which is preliminary data.</text>
</comment>
<keyword evidence="8" id="KW-1185">Reference proteome</keyword>
<accession>A0ABQ9YU59</accession>
<dbReference type="SMART" id="SM00980">
    <property type="entry name" value="THAP"/>
    <property type="match status" value="1"/>
</dbReference>
<dbReference type="Proteomes" id="UP001234178">
    <property type="component" value="Unassembled WGS sequence"/>
</dbReference>
<keyword evidence="1" id="KW-0479">Metal-binding</keyword>
<evidence type="ECO:0000256" key="3">
    <source>
        <dbReference type="ARBA" id="ARBA00022833"/>
    </source>
</evidence>
<feature type="domain" description="THAP-type" evidence="6">
    <location>
        <begin position="4"/>
        <end position="93"/>
    </location>
</feature>
<feature type="compositionally biased region" description="Polar residues" evidence="5">
    <location>
        <begin position="183"/>
        <end position="196"/>
    </location>
</feature>
<dbReference type="SUPFAM" id="SSF57716">
    <property type="entry name" value="Glucocorticoid receptor-like (DNA-binding domain)"/>
    <property type="match status" value="1"/>
</dbReference>
<keyword evidence="3" id="KW-0862">Zinc</keyword>
<keyword evidence="2" id="KW-0863">Zinc-finger</keyword>
<evidence type="ECO:0000313" key="7">
    <source>
        <dbReference type="EMBL" id="KAK4004156.1"/>
    </source>
</evidence>
<reference evidence="7 8" key="1">
    <citation type="journal article" date="2023" name="Nucleic Acids Res.">
        <title>The hologenome of Daphnia magna reveals possible DNA methylation and microbiome-mediated evolution of the host genome.</title>
        <authorList>
            <person name="Chaturvedi A."/>
            <person name="Li X."/>
            <person name="Dhandapani V."/>
            <person name="Marshall H."/>
            <person name="Kissane S."/>
            <person name="Cuenca-Cambronero M."/>
            <person name="Asole G."/>
            <person name="Calvet F."/>
            <person name="Ruiz-Romero M."/>
            <person name="Marangio P."/>
            <person name="Guigo R."/>
            <person name="Rago D."/>
            <person name="Mirbahai L."/>
            <person name="Eastwood N."/>
            <person name="Colbourne J.K."/>
            <person name="Zhou J."/>
            <person name="Mallon E."/>
            <person name="Orsini L."/>
        </authorList>
    </citation>
    <scope>NUCLEOTIDE SEQUENCE [LARGE SCALE GENOMIC DNA]</scope>
    <source>
        <strain evidence="7">LRV0_1</strain>
    </source>
</reference>
<sequence>MTKAFCLICSTYRKKRDRRSFFKVPECNIYSNSIEKELIERRRAEWLKLKKRNYNISQLFVCSDHFVSGEPAKAYKTEDIDWVPTKNLKTQPDNVPSSLNSSVLSTDVTGSFQSRNEEVSTLTAGCNNTIFEEQINLTDSSRTEFSVFQNGNDSMDESSHNQIRKKKYPTSDEAGLPEKRQKIASSNSDQEQNNGDQIAIEEPLKQKTVYCRPIQPMNGTWPRVTATIISPESINTAASVINLGLKAKLIHKPGEAADGVSKNSQSITVKKEMEDCSIADEPDCDLHAAYCFTSKLTVERGTQVTADEIRRAFQSTAATQTLWK</sequence>
<evidence type="ECO:0000256" key="5">
    <source>
        <dbReference type="SAM" id="MobiDB-lite"/>
    </source>
</evidence>
<evidence type="ECO:0000256" key="2">
    <source>
        <dbReference type="ARBA" id="ARBA00022771"/>
    </source>
</evidence>
<dbReference type="Pfam" id="PF05485">
    <property type="entry name" value="THAP"/>
    <property type="match status" value="1"/>
</dbReference>
<evidence type="ECO:0000313" key="8">
    <source>
        <dbReference type="Proteomes" id="UP001234178"/>
    </source>
</evidence>
<dbReference type="EMBL" id="JAOYFB010000001">
    <property type="protein sequence ID" value="KAK4004156.1"/>
    <property type="molecule type" value="Genomic_DNA"/>
</dbReference>
<evidence type="ECO:0000256" key="1">
    <source>
        <dbReference type="ARBA" id="ARBA00022723"/>
    </source>
</evidence>
<name>A0ABQ9YU59_9CRUS</name>
<dbReference type="InterPro" id="IPR006612">
    <property type="entry name" value="THAP_Znf"/>
</dbReference>
<protein>
    <recommendedName>
        <fullName evidence="6">THAP-type domain-containing protein</fullName>
    </recommendedName>
</protein>
<evidence type="ECO:0000259" key="6">
    <source>
        <dbReference type="SMART" id="SM00980"/>
    </source>
</evidence>